<dbReference type="PATRIC" id="fig|702459.3.peg.1446"/>
<dbReference type="GO" id="GO:0003700">
    <property type="term" value="F:DNA-binding transcription factor activity"/>
    <property type="evidence" value="ECO:0007669"/>
    <property type="project" value="InterPro"/>
</dbReference>
<dbReference type="OrthoDB" id="3194870at2"/>
<keyword evidence="3" id="KW-0804">Transcription</keyword>
<keyword evidence="1" id="KW-0805">Transcription regulation</keyword>
<dbReference type="RefSeq" id="WP_013390155.1">
    <property type="nucleotide sequence ID" value="NC_014638.1"/>
</dbReference>
<organism evidence="5 6">
    <name type="scientific">Bifidobacterium bifidum (strain PRL2010)</name>
    <dbReference type="NCBI Taxonomy" id="702459"/>
    <lineage>
        <taxon>Bacteria</taxon>
        <taxon>Bacillati</taxon>
        <taxon>Actinomycetota</taxon>
        <taxon>Actinomycetes</taxon>
        <taxon>Bifidobacteriales</taxon>
        <taxon>Bifidobacteriaceae</taxon>
        <taxon>Bifidobacterium</taxon>
    </lineage>
</organism>
<dbReference type="HOGENOM" id="CLU_000445_59_0_11"/>
<dbReference type="PANTHER" id="PTHR43130:SF3">
    <property type="entry name" value="HTH-TYPE TRANSCRIPTIONAL REGULATOR RV1931C"/>
    <property type="match status" value="1"/>
</dbReference>
<dbReference type="Gene3D" id="1.10.10.60">
    <property type="entry name" value="Homeodomain-like"/>
    <property type="match status" value="1"/>
</dbReference>
<dbReference type="InterPro" id="IPR052158">
    <property type="entry name" value="INH-QAR"/>
</dbReference>
<evidence type="ECO:0000259" key="4">
    <source>
        <dbReference type="PROSITE" id="PS01124"/>
    </source>
</evidence>
<dbReference type="PROSITE" id="PS00041">
    <property type="entry name" value="HTH_ARAC_FAMILY_1"/>
    <property type="match status" value="1"/>
</dbReference>
<dbReference type="Pfam" id="PF12833">
    <property type="entry name" value="HTH_18"/>
    <property type="match status" value="1"/>
</dbReference>
<dbReference type="EMBL" id="CP001840">
    <property type="protein sequence ID" value="ADP36442.1"/>
    <property type="molecule type" value="Genomic_DNA"/>
</dbReference>
<evidence type="ECO:0000256" key="3">
    <source>
        <dbReference type="ARBA" id="ARBA00023163"/>
    </source>
</evidence>
<reference evidence="5 6" key="1">
    <citation type="journal article" date="2010" name="Proc. Natl. Acad. Sci. U.S.A.">
        <title>Genome analysis of Bifidobacterium bifidum PRL2010 reveals metabolic pathways for host-derived glycan foraging.</title>
        <authorList>
            <person name="Turroni F."/>
            <person name="Bottacini F."/>
            <person name="Foroni E."/>
            <person name="Mulder I."/>
            <person name="Kim J.H."/>
            <person name="Zomer A."/>
            <person name="Sanchez B."/>
            <person name="Bidossi A."/>
            <person name="Ferrarini A."/>
            <person name="Giubellini V."/>
            <person name="Delledonne M."/>
            <person name="Henrissat B."/>
            <person name="Coutinho P."/>
            <person name="Oggioni M."/>
            <person name="Fitzgerald G.F."/>
            <person name="Mills D."/>
            <person name="Margolles A."/>
            <person name="Kelly D."/>
            <person name="van Sinderen D."/>
            <person name="Ventura M."/>
        </authorList>
    </citation>
    <scope>NUCLEOTIDE SEQUENCE [LARGE SCALE GENOMIC DNA]</scope>
    <source>
        <strain evidence="5 6">PRL2010</strain>
    </source>
</reference>
<evidence type="ECO:0000256" key="1">
    <source>
        <dbReference type="ARBA" id="ARBA00023015"/>
    </source>
</evidence>
<dbReference type="InterPro" id="IPR018062">
    <property type="entry name" value="HTH_AraC-typ_CS"/>
</dbReference>
<evidence type="ECO:0000313" key="6">
    <source>
        <dbReference type="Proteomes" id="UP000002312"/>
    </source>
</evidence>
<evidence type="ECO:0000256" key="2">
    <source>
        <dbReference type="ARBA" id="ARBA00023125"/>
    </source>
</evidence>
<proteinExistence type="predicted"/>
<dbReference type="GO" id="GO:0043565">
    <property type="term" value="F:sequence-specific DNA binding"/>
    <property type="evidence" value="ECO:0007669"/>
    <property type="project" value="InterPro"/>
</dbReference>
<sequence>MRIAVPLPGTMWAFDVISIIQIFDDDSVMYGSSDRPVIDFIANASSKALDHGMSIATTALRDYHEKPDLIIIPGFANPHEIATDRRTRDAKARLFTADPADALAIRDWLVASHREGVEIAAMCTGMFALAWTGLLDGVECTTHLPFLDDLAAQFPKALVQKDRLLTHNAKQRIWTSAGGSICLDLCIALLAEHAGQSLATAEANMLMMHYPRSVATRRSDGAPSVLPRPSRQSDEIIALTRRVREHLSYDWTLTTLAQTSHSSTRSFQRRFSEVMGVPPSTWLLTERLNAAKELLELTDLPMQQIALRTGLRNADSLRKHFSAAFGVSPSRYRQDFLRTELRPTENV</sequence>
<dbReference type="Proteomes" id="UP000002312">
    <property type="component" value="Chromosome"/>
</dbReference>
<dbReference type="InterPro" id="IPR018060">
    <property type="entry name" value="HTH_AraC"/>
</dbReference>
<dbReference type="PROSITE" id="PS01124">
    <property type="entry name" value="HTH_ARAC_FAMILY_2"/>
    <property type="match status" value="1"/>
</dbReference>
<gene>
    <name evidence="5" type="ordered locus">BBPR_1398</name>
</gene>
<evidence type="ECO:0000313" key="5">
    <source>
        <dbReference type="EMBL" id="ADP36442.1"/>
    </source>
</evidence>
<keyword evidence="2" id="KW-0238">DNA-binding</keyword>
<dbReference type="AlphaFoldDB" id="A0A0H3EB80"/>
<dbReference type="Gene3D" id="3.40.50.880">
    <property type="match status" value="1"/>
</dbReference>
<accession>A0A0H3EB80</accession>
<name>A0A0H3EB80_BIFBP</name>
<dbReference type="SUPFAM" id="SSF46689">
    <property type="entry name" value="Homeodomain-like"/>
    <property type="match status" value="2"/>
</dbReference>
<dbReference type="KEGG" id="bbp:BBPR_1398"/>
<feature type="domain" description="HTH araC/xylS-type" evidence="4">
    <location>
        <begin position="237"/>
        <end position="335"/>
    </location>
</feature>
<dbReference type="SUPFAM" id="SSF52317">
    <property type="entry name" value="Class I glutamine amidotransferase-like"/>
    <property type="match status" value="1"/>
</dbReference>
<protein>
    <submittedName>
        <fullName evidence="5">Putative transcriptional regulator, AraC family</fullName>
    </submittedName>
</protein>
<dbReference type="InterPro" id="IPR029062">
    <property type="entry name" value="Class_I_gatase-like"/>
</dbReference>
<dbReference type="SMART" id="SM00342">
    <property type="entry name" value="HTH_ARAC"/>
    <property type="match status" value="1"/>
</dbReference>
<dbReference type="InterPro" id="IPR009057">
    <property type="entry name" value="Homeodomain-like_sf"/>
</dbReference>
<dbReference type="eggNOG" id="COG4977">
    <property type="taxonomic scope" value="Bacteria"/>
</dbReference>
<dbReference type="PANTHER" id="PTHR43130">
    <property type="entry name" value="ARAC-FAMILY TRANSCRIPTIONAL REGULATOR"/>
    <property type="match status" value="1"/>
</dbReference>